<dbReference type="EMBL" id="JBBPFD010000203">
    <property type="protein sequence ID" value="KAK7879777.1"/>
    <property type="molecule type" value="Genomic_DNA"/>
</dbReference>
<comment type="caution">
    <text evidence="2">The sequence shown here is derived from an EMBL/GenBank/DDBJ whole genome shotgun (WGS) entry which is preliminary data.</text>
</comment>
<dbReference type="Proteomes" id="UP001460270">
    <property type="component" value="Unassembled WGS sequence"/>
</dbReference>
<evidence type="ECO:0000256" key="1">
    <source>
        <dbReference type="SAM" id="Phobius"/>
    </source>
</evidence>
<dbReference type="PANTHER" id="PTHR31751">
    <property type="entry name" value="SI:CH211-108C17.2-RELATED-RELATED"/>
    <property type="match status" value="1"/>
</dbReference>
<reference evidence="3" key="1">
    <citation type="submission" date="2024-04" db="EMBL/GenBank/DDBJ databases">
        <title>Salinicola lusitanus LLJ914,a marine bacterium isolated from the Okinawa Trough.</title>
        <authorList>
            <person name="Li J."/>
        </authorList>
    </citation>
    <scope>NUCLEOTIDE SEQUENCE [LARGE SCALE GENOMIC DNA]</scope>
</reference>
<feature type="transmembrane region" description="Helical" evidence="1">
    <location>
        <begin position="305"/>
        <end position="327"/>
    </location>
</feature>
<sequence length="421" mass="47236">MRVNHPEKSHEFDPWHVAKGVSKKLNAEGKKKGCEELGSWITSVINHLWWSAQTCEGDAVLLKEKWISVIHHITNRHDWPGNRHYHQCAHQPLDEETQRSKLWLKPGSEAHNALVKIVMDKRLLKDLEHLTKCVHTTTLEVYHSMYLKYLPKRTHFGYDVMLHGSMLAALDHNHNVNREQVCIHFVAKGQDLSPPVLTVEPSVITERDSVTLHCHTPNPASVSLCFFSATSGLDIYSSSCQMTVRGSDLLESLSLPAEVIVQCYYNTSGKQDNSPYSSPQTVTIQIGPPTTLMMTEAQNILVKPVWWLVVLLAVCGLSVGSVLLSVLRAKRAHGTNTTYNVPQDTDPNTVNAQVPDSCVMPLESDFYSLISSASPIEGMSGFEMVDQEQRQSDDQQERDMNHLYATIPDDSNPESVVYSCI</sequence>
<gene>
    <name evidence="2" type="ORF">WMY93_033556</name>
</gene>
<dbReference type="AlphaFoldDB" id="A0AAW0MSK5"/>
<evidence type="ECO:0000313" key="2">
    <source>
        <dbReference type="EMBL" id="KAK7879777.1"/>
    </source>
</evidence>
<proteinExistence type="predicted"/>
<keyword evidence="1" id="KW-1133">Transmembrane helix</keyword>
<keyword evidence="1" id="KW-0472">Membrane</keyword>
<name>A0AAW0MSK5_9GOBI</name>
<keyword evidence="1" id="KW-0812">Transmembrane</keyword>
<accession>A0AAW0MSK5</accession>
<organism evidence="2 3">
    <name type="scientific">Mugilogobius chulae</name>
    <name type="common">yellowstripe goby</name>
    <dbReference type="NCBI Taxonomy" id="88201"/>
    <lineage>
        <taxon>Eukaryota</taxon>
        <taxon>Metazoa</taxon>
        <taxon>Chordata</taxon>
        <taxon>Craniata</taxon>
        <taxon>Vertebrata</taxon>
        <taxon>Euteleostomi</taxon>
        <taxon>Actinopterygii</taxon>
        <taxon>Neopterygii</taxon>
        <taxon>Teleostei</taxon>
        <taxon>Neoteleostei</taxon>
        <taxon>Acanthomorphata</taxon>
        <taxon>Gobiaria</taxon>
        <taxon>Gobiiformes</taxon>
        <taxon>Gobioidei</taxon>
        <taxon>Gobiidae</taxon>
        <taxon>Gobionellinae</taxon>
        <taxon>Mugilogobius</taxon>
    </lineage>
</organism>
<protein>
    <submittedName>
        <fullName evidence="2">Uncharacterized protein</fullName>
    </submittedName>
</protein>
<dbReference type="PANTHER" id="PTHR31751:SF42">
    <property type="entry name" value="PROTEIN CBG10204"/>
    <property type="match status" value="1"/>
</dbReference>
<evidence type="ECO:0000313" key="3">
    <source>
        <dbReference type="Proteomes" id="UP001460270"/>
    </source>
</evidence>
<keyword evidence="3" id="KW-1185">Reference proteome</keyword>